<evidence type="ECO:0000256" key="1">
    <source>
        <dbReference type="ARBA" id="ARBA00010879"/>
    </source>
</evidence>
<gene>
    <name evidence="4" type="ORF">KC01_LOCUS19739</name>
</gene>
<dbReference type="FunFam" id="3.30.70.270:FF:000003">
    <property type="entry name" value="Transposon Ty3-G Gag-Pol polyprotein"/>
    <property type="match status" value="1"/>
</dbReference>
<evidence type="ECO:0000313" key="4">
    <source>
        <dbReference type="EMBL" id="CAL1590194.1"/>
    </source>
</evidence>
<feature type="domain" description="Reverse transcriptase" evidence="3">
    <location>
        <begin position="1"/>
        <end position="123"/>
    </location>
</feature>
<dbReference type="Gene3D" id="3.30.70.270">
    <property type="match status" value="2"/>
</dbReference>
<reference evidence="4 5" key="1">
    <citation type="submission" date="2024-04" db="EMBL/GenBank/DDBJ databases">
        <authorList>
            <person name="Waldvogel A.-M."/>
            <person name="Schoenle A."/>
        </authorList>
    </citation>
    <scope>NUCLEOTIDE SEQUENCE [LARGE SCALE GENOMIC DNA]</scope>
</reference>
<dbReference type="EC" id="3.1.26.4" evidence="2"/>
<evidence type="ECO:0000256" key="2">
    <source>
        <dbReference type="ARBA" id="ARBA00012180"/>
    </source>
</evidence>
<organism evidence="4 5">
    <name type="scientific">Knipowitschia caucasica</name>
    <name type="common">Caucasian dwarf goby</name>
    <name type="synonym">Pomatoschistus caucasicus</name>
    <dbReference type="NCBI Taxonomy" id="637954"/>
    <lineage>
        <taxon>Eukaryota</taxon>
        <taxon>Metazoa</taxon>
        <taxon>Chordata</taxon>
        <taxon>Craniata</taxon>
        <taxon>Vertebrata</taxon>
        <taxon>Euteleostomi</taxon>
        <taxon>Actinopterygii</taxon>
        <taxon>Neopterygii</taxon>
        <taxon>Teleostei</taxon>
        <taxon>Neoteleostei</taxon>
        <taxon>Acanthomorphata</taxon>
        <taxon>Gobiaria</taxon>
        <taxon>Gobiiformes</taxon>
        <taxon>Gobioidei</taxon>
        <taxon>Gobiidae</taxon>
        <taxon>Gobiinae</taxon>
        <taxon>Knipowitschia</taxon>
    </lineage>
</organism>
<dbReference type="CDD" id="cd01647">
    <property type="entry name" value="RT_LTR"/>
    <property type="match status" value="1"/>
</dbReference>
<dbReference type="PANTHER" id="PTHR37984">
    <property type="entry name" value="PROTEIN CBG26694"/>
    <property type="match status" value="1"/>
</dbReference>
<dbReference type="GO" id="GO:0004523">
    <property type="term" value="F:RNA-DNA hybrid ribonuclease activity"/>
    <property type="evidence" value="ECO:0007669"/>
    <property type="project" value="UniProtKB-EC"/>
</dbReference>
<dbReference type="PROSITE" id="PS50878">
    <property type="entry name" value="RT_POL"/>
    <property type="match status" value="1"/>
</dbReference>
<accession>A0AAV2KQ35</accession>
<dbReference type="Pfam" id="PF00078">
    <property type="entry name" value="RVT_1"/>
    <property type="match status" value="1"/>
</dbReference>
<proteinExistence type="inferred from homology"/>
<dbReference type="InterPro" id="IPR043128">
    <property type="entry name" value="Rev_trsase/Diguanyl_cyclase"/>
</dbReference>
<evidence type="ECO:0000313" key="5">
    <source>
        <dbReference type="Proteomes" id="UP001497482"/>
    </source>
</evidence>
<dbReference type="EMBL" id="OZ035841">
    <property type="protein sequence ID" value="CAL1590194.1"/>
    <property type="molecule type" value="Genomic_DNA"/>
</dbReference>
<evidence type="ECO:0000259" key="3">
    <source>
        <dbReference type="PROSITE" id="PS50878"/>
    </source>
</evidence>
<dbReference type="InterPro" id="IPR050951">
    <property type="entry name" value="Retrovirus_Pol_polyprotein"/>
</dbReference>
<comment type="similarity">
    <text evidence="1">Belongs to the beta type-B retroviral polymerase family. HERV class-II K(HML-2) pol subfamily.</text>
</comment>
<dbReference type="Gene3D" id="1.10.340.70">
    <property type="match status" value="1"/>
</dbReference>
<sequence>MVSKADGGWRPCGDFCCLNNATAPDRYPVPHIQDFSAHLAGTTIFSKVDLVRGYHQCLMDNVLRNLPFLFVYLDDILVASASAEVHLTHLRLLFERLKEHGLIIIPAKCEFGRSSITFLGHHVTPQGVVPLPAKVKAIIDFPRPNTMKPLQEFLGMVNFYNRHIPRGAHLMRLLGDSSRPQFVDPKPLTFAMAKSTEPWSGRQRRQLSAISEYTTDIQHVAGKDNVVADCLSRAVAGSVHLGLNYAEMAADQVADPEVQSYRTAATALRVQEVVFDAANAMLLCNVSMGKPRPLVPAAWRRRVFNTIHGLSHPGVKASAKLVGVKLMWPGLRKDVSRMRMTIKPMLGIEYGWCFAKINYCFNIK</sequence>
<name>A0AAV2KQ35_KNICA</name>
<dbReference type="AlphaFoldDB" id="A0AAV2KQ35"/>
<dbReference type="Proteomes" id="UP001497482">
    <property type="component" value="Chromosome 19"/>
</dbReference>
<keyword evidence="5" id="KW-1185">Reference proteome</keyword>
<dbReference type="InterPro" id="IPR043502">
    <property type="entry name" value="DNA/RNA_pol_sf"/>
</dbReference>
<dbReference type="InterPro" id="IPR000477">
    <property type="entry name" value="RT_dom"/>
</dbReference>
<protein>
    <recommendedName>
        <fullName evidence="2">ribonuclease H</fullName>
        <ecNumber evidence="2">3.1.26.4</ecNumber>
    </recommendedName>
</protein>
<dbReference type="SUPFAM" id="SSF56672">
    <property type="entry name" value="DNA/RNA polymerases"/>
    <property type="match status" value="1"/>
</dbReference>
<dbReference type="PANTHER" id="PTHR37984:SF13">
    <property type="entry name" value="RIBONUCLEASE H"/>
    <property type="match status" value="1"/>
</dbReference>